<dbReference type="SMART" id="SM00966">
    <property type="entry name" value="SpoVT_AbrB"/>
    <property type="match status" value="1"/>
</dbReference>
<dbReference type="Pfam" id="PF04014">
    <property type="entry name" value="MazE_antitoxin"/>
    <property type="match status" value="1"/>
</dbReference>
<dbReference type="SUPFAM" id="SSF89447">
    <property type="entry name" value="AbrB/MazE/MraZ-like"/>
    <property type="match status" value="1"/>
</dbReference>
<dbReference type="AlphaFoldDB" id="A0A840FIS8"/>
<name>A0A840FIS8_9SPHN</name>
<dbReference type="InterPro" id="IPR007159">
    <property type="entry name" value="SpoVT-AbrB_dom"/>
</dbReference>
<gene>
    <name evidence="2" type="ORF">GGQ80_001774</name>
</gene>
<feature type="domain" description="SpoVT-AbrB" evidence="1">
    <location>
        <begin position="1"/>
        <end position="44"/>
    </location>
</feature>
<protein>
    <submittedName>
        <fullName evidence="2">AbrB family looped-hinge helix DNA binding protein</fullName>
    </submittedName>
</protein>
<keyword evidence="3" id="KW-1185">Reference proteome</keyword>
<reference evidence="2 3" key="1">
    <citation type="submission" date="2020-08" db="EMBL/GenBank/DDBJ databases">
        <title>Genomic Encyclopedia of Type Strains, Phase IV (KMG-IV): sequencing the most valuable type-strain genomes for metagenomic binning, comparative biology and taxonomic classification.</title>
        <authorList>
            <person name="Goeker M."/>
        </authorList>
    </citation>
    <scope>NUCLEOTIDE SEQUENCE [LARGE SCALE GENOMIC DNA]</scope>
    <source>
        <strain evidence="2 3">YC6723</strain>
    </source>
</reference>
<sequence>MSEKGQVVVPKAVRDRLGWSPGTDLDVVETVDGVMLRRRRAARKTISPDEAVARFKQIYRHAGSAVTLEEMDQAVRDEADRRADRG</sequence>
<accession>A0A840FIS8</accession>
<evidence type="ECO:0000313" key="2">
    <source>
        <dbReference type="EMBL" id="MBB4153868.1"/>
    </source>
</evidence>
<proteinExistence type="predicted"/>
<dbReference type="EMBL" id="JACIEV010000004">
    <property type="protein sequence ID" value="MBB4153868.1"/>
    <property type="molecule type" value="Genomic_DNA"/>
</dbReference>
<dbReference type="NCBIfam" id="TIGR01439">
    <property type="entry name" value="lp_hng_hel_AbrB"/>
    <property type="match status" value="1"/>
</dbReference>
<evidence type="ECO:0000259" key="1">
    <source>
        <dbReference type="SMART" id="SM00966"/>
    </source>
</evidence>
<evidence type="ECO:0000313" key="3">
    <source>
        <dbReference type="Proteomes" id="UP000529795"/>
    </source>
</evidence>
<dbReference type="Gene3D" id="2.10.260.10">
    <property type="match status" value="1"/>
</dbReference>
<dbReference type="Proteomes" id="UP000529795">
    <property type="component" value="Unassembled WGS sequence"/>
</dbReference>
<dbReference type="GO" id="GO:0003677">
    <property type="term" value="F:DNA binding"/>
    <property type="evidence" value="ECO:0007669"/>
    <property type="project" value="InterPro"/>
</dbReference>
<comment type="caution">
    <text evidence="2">The sequence shown here is derived from an EMBL/GenBank/DDBJ whole genome shotgun (WGS) entry which is preliminary data.</text>
</comment>
<dbReference type="InterPro" id="IPR037914">
    <property type="entry name" value="SpoVT-AbrB_sf"/>
</dbReference>
<organism evidence="2 3">
    <name type="scientific">Sphingomonas jinjuensis</name>
    <dbReference type="NCBI Taxonomy" id="535907"/>
    <lineage>
        <taxon>Bacteria</taxon>
        <taxon>Pseudomonadati</taxon>
        <taxon>Pseudomonadota</taxon>
        <taxon>Alphaproteobacteria</taxon>
        <taxon>Sphingomonadales</taxon>
        <taxon>Sphingomonadaceae</taxon>
        <taxon>Sphingomonas</taxon>
    </lineage>
</organism>